<reference evidence="2" key="1">
    <citation type="submission" date="2023-06" db="EMBL/GenBank/DDBJ databases">
        <title>Genome-scale phylogeny and comparative genomics of the fungal order Sordariales.</title>
        <authorList>
            <consortium name="Lawrence Berkeley National Laboratory"/>
            <person name="Hensen N."/>
            <person name="Bonometti L."/>
            <person name="Westerberg I."/>
            <person name="Brannstrom I.O."/>
            <person name="Guillou S."/>
            <person name="Cros-Aarteil S."/>
            <person name="Calhoun S."/>
            <person name="Haridas S."/>
            <person name="Kuo A."/>
            <person name="Mondo S."/>
            <person name="Pangilinan J."/>
            <person name="Riley R."/>
            <person name="Labutti K."/>
            <person name="Andreopoulos B."/>
            <person name="Lipzen A."/>
            <person name="Chen C."/>
            <person name="Yanf M."/>
            <person name="Daum C."/>
            <person name="Ng V."/>
            <person name="Clum A."/>
            <person name="Steindorff A."/>
            <person name="Ohm R."/>
            <person name="Martin F."/>
            <person name="Silar P."/>
            <person name="Natvig D."/>
            <person name="Lalanne C."/>
            <person name="Gautier V."/>
            <person name="Ament-Velasquez S.L."/>
            <person name="Kruys A."/>
            <person name="Hutchinson M.I."/>
            <person name="Powell A.J."/>
            <person name="Barry K."/>
            <person name="Miller A.N."/>
            <person name="Grigoriev I.V."/>
            <person name="Debuchy R."/>
            <person name="Gladieux P."/>
            <person name="Thoren M.H."/>
            <person name="Johannesson H."/>
        </authorList>
    </citation>
    <scope>NUCLEOTIDE SEQUENCE</scope>
    <source>
        <strain evidence="2">CBS 606.72</strain>
    </source>
</reference>
<keyword evidence="1" id="KW-0732">Signal</keyword>
<organism evidence="2 3">
    <name type="scientific">Immersiella caudata</name>
    <dbReference type="NCBI Taxonomy" id="314043"/>
    <lineage>
        <taxon>Eukaryota</taxon>
        <taxon>Fungi</taxon>
        <taxon>Dikarya</taxon>
        <taxon>Ascomycota</taxon>
        <taxon>Pezizomycotina</taxon>
        <taxon>Sordariomycetes</taxon>
        <taxon>Sordariomycetidae</taxon>
        <taxon>Sordariales</taxon>
        <taxon>Lasiosphaeriaceae</taxon>
        <taxon>Immersiella</taxon>
    </lineage>
</organism>
<protein>
    <submittedName>
        <fullName evidence="2">Uncharacterized protein</fullName>
    </submittedName>
</protein>
<comment type="caution">
    <text evidence="2">The sequence shown here is derived from an EMBL/GenBank/DDBJ whole genome shotgun (WGS) entry which is preliminary data.</text>
</comment>
<dbReference type="EMBL" id="JAULSU010000004">
    <property type="protein sequence ID" value="KAK0620480.1"/>
    <property type="molecule type" value="Genomic_DNA"/>
</dbReference>
<feature type="signal peptide" evidence="1">
    <location>
        <begin position="1"/>
        <end position="22"/>
    </location>
</feature>
<gene>
    <name evidence="2" type="ORF">B0T14DRAFT_232825</name>
</gene>
<feature type="chain" id="PRO_5041305774" evidence="1">
    <location>
        <begin position="23"/>
        <end position="154"/>
    </location>
</feature>
<evidence type="ECO:0000313" key="3">
    <source>
        <dbReference type="Proteomes" id="UP001175000"/>
    </source>
</evidence>
<name>A0AA40C0J2_9PEZI</name>
<evidence type="ECO:0000313" key="2">
    <source>
        <dbReference type="EMBL" id="KAK0620480.1"/>
    </source>
</evidence>
<keyword evidence="3" id="KW-1185">Reference proteome</keyword>
<dbReference type="AlphaFoldDB" id="A0AA40C0J2"/>
<proteinExistence type="predicted"/>
<sequence>MYAVKSAGLLGLLFGGAQLCSAQTFVTLPTAPIVTVPTGGPIVPVLPTAIITVPGGPACTSVVNGVTKGPSCYVYTKTVTKAIGTPPTNLACPAYIAITTKNVPCADDCCKTTKTRTVTKTVSLSGCVVPTETVIRTTDCKATPTVTPILTLVN</sequence>
<dbReference type="Proteomes" id="UP001175000">
    <property type="component" value="Unassembled WGS sequence"/>
</dbReference>
<accession>A0AA40C0J2</accession>
<evidence type="ECO:0000256" key="1">
    <source>
        <dbReference type="SAM" id="SignalP"/>
    </source>
</evidence>